<dbReference type="CDD" id="cd22363">
    <property type="entry name" value="tRNA-intron_lyase_C"/>
    <property type="match status" value="1"/>
</dbReference>
<dbReference type="Pfam" id="PF01974">
    <property type="entry name" value="tRNA_int_endo"/>
    <property type="match status" value="1"/>
</dbReference>
<dbReference type="Gene3D" id="2.30.29.30">
    <property type="entry name" value="Pleckstrin-homology domain (PH domain)/Phosphotyrosine-binding domain (PTB)"/>
    <property type="match status" value="1"/>
</dbReference>
<evidence type="ECO:0000256" key="7">
    <source>
        <dbReference type="ARBA" id="ARBA00034031"/>
    </source>
</evidence>
<dbReference type="Proteomes" id="UP000192596">
    <property type="component" value="Unassembled WGS sequence"/>
</dbReference>
<dbReference type="InterPro" id="IPR011856">
    <property type="entry name" value="tRNA_endonuc-like_dom_sf"/>
</dbReference>
<dbReference type="FunFam" id="3.40.1350.10:FF:000007">
    <property type="entry name" value="tRNA-splicing endonuclease subunit Sen2"/>
    <property type="match status" value="1"/>
</dbReference>
<evidence type="ECO:0000256" key="1">
    <source>
        <dbReference type="ARBA" id="ARBA00004123"/>
    </source>
</evidence>
<feature type="compositionally biased region" description="Gly residues" evidence="8">
    <location>
        <begin position="692"/>
        <end position="703"/>
    </location>
</feature>
<feature type="compositionally biased region" description="Basic and acidic residues" evidence="8">
    <location>
        <begin position="183"/>
        <end position="201"/>
    </location>
</feature>
<dbReference type="InterPro" id="IPR039924">
    <property type="entry name" value="ICln/Lot5/Saf5"/>
</dbReference>
<protein>
    <recommendedName>
        <fullName evidence="4">tRNA-intron lyase</fullName>
        <ecNumber evidence="4">4.6.1.16</ecNumber>
    </recommendedName>
</protein>
<dbReference type="EMBL" id="NAJO01000002">
    <property type="protein sequence ID" value="OQO14011.1"/>
    <property type="molecule type" value="Genomic_DNA"/>
</dbReference>
<dbReference type="Pfam" id="PF03517">
    <property type="entry name" value="Voldacs"/>
    <property type="match status" value="1"/>
</dbReference>
<dbReference type="SUPFAM" id="SSF53032">
    <property type="entry name" value="tRNA-intron endonuclease catalytic domain-like"/>
    <property type="match status" value="1"/>
</dbReference>
<dbReference type="PANTHER" id="PTHR21227">
    <property type="entry name" value="TRNA-SPLICING ENDONUCLEASE SUBUNIT SEN2"/>
    <property type="match status" value="1"/>
</dbReference>
<feature type="compositionally biased region" description="Basic and acidic residues" evidence="8">
    <location>
        <begin position="218"/>
        <end position="240"/>
    </location>
</feature>
<keyword evidence="11" id="KW-1185">Reference proteome</keyword>
<name>A0A1V8TRU1_9PEZI</name>
<evidence type="ECO:0000259" key="9">
    <source>
        <dbReference type="Pfam" id="PF01974"/>
    </source>
</evidence>
<dbReference type="FunCoup" id="A0A1V8TRU1">
    <property type="interactions" value="96"/>
</dbReference>
<evidence type="ECO:0000256" key="3">
    <source>
        <dbReference type="ARBA" id="ARBA00008078"/>
    </source>
</evidence>
<feature type="compositionally biased region" description="Polar residues" evidence="8">
    <location>
        <begin position="30"/>
        <end position="46"/>
    </location>
</feature>
<dbReference type="GO" id="GO:0000213">
    <property type="term" value="F:tRNA-intron lyase activity"/>
    <property type="evidence" value="ECO:0007669"/>
    <property type="project" value="UniProtKB-EC"/>
</dbReference>
<gene>
    <name evidence="10" type="ORF">B0A48_00886</name>
</gene>
<evidence type="ECO:0000313" key="10">
    <source>
        <dbReference type="EMBL" id="OQO14011.1"/>
    </source>
</evidence>
<evidence type="ECO:0000256" key="4">
    <source>
        <dbReference type="ARBA" id="ARBA00012573"/>
    </source>
</evidence>
<proteinExistence type="inferred from homology"/>
<dbReference type="STRING" id="1507870.A0A1V8TRU1"/>
<feature type="compositionally biased region" description="Acidic residues" evidence="8">
    <location>
        <begin position="682"/>
        <end position="691"/>
    </location>
</feature>
<accession>A0A1V8TRU1</accession>
<dbReference type="PANTHER" id="PTHR21227:SF0">
    <property type="entry name" value="TRNA-SPLICING ENDONUCLEASE SUBUNIT SEN2"/>
    <property type="match status" value="1"/>
</dbReference>
<evidence type="ECO:0000256" key="8">
    <source>
        <dbReference type="SAM" id="MobiDB-lite"/>
    </source>
</evidence>
<dbReference type="OrthoDB" id="19714at2759"/>
<dbReference type="GO" id="GO:0005737">
    <property type="term" value="C:cytoplasm"/>
    <property type="evidence" value="ECO:0007669"/>
    <property type="project" value="UniProtKB-SubCell"/>
</dbReference>
<dbReference type="Gene3D" id="3.40.1350.10">
    <property type="match status" value="1"/>
</dbReference>
<dbReference type="EC" id="4.6.1.16" evidence="4"/>
<dbReference type="InterPro" id="IPR006676">
    <property type="entry name" value="tRNA_splic"/>
</dbReference>
<keyword evidence="5" id="KW-0963">Cytoplasm</keyword>
<evidence type="ECO:0000256" key="6">
    <source>
        <dbReference type="ARBA" id="ARBA00023242"/>
    </source>
</evidence>
<dbReference type="InterPro" id="IPR011993">
    <property type="entry name" value="PH-like_dom_sf"/>
</dbReference>
<comment type="similarity">
    <text evidence="3">Belongs to the tRNA-intron endonuclease family.</text>
</comment>
<feature type="region of interest" description="Disordered" evidence="8">
    <location>
        <begin position="635"/>
        <end position="742"/>
    </location>
</feature>
<feature type="region of interest" description="Disordered" evidence="8">
    <location>
        <begin position="1"/>
        <end position="59"/>
    </location>
</feature>
<evidence type="ECO:0000256" key="2">
    <source>
        <dbReference type="ARBA" id="ARBA00004496"/>
    </source>
</evidence>
<feature type="compositionally biased region" description="Acidic residues" evidence="8">
    <location>
        <begin position="202"/>
        <end position="217"/>
    </location>
</feature>
<keyword evidence="6" id="KW-0539">Nucleus</keyword>
<evidence type="ECO:0000313" key="11">
    <source>
        <dbReference type="Proteomes" id="UP000192596"/>
    </source>
</evidence>
<feature type="domain" description="tRNA intron endonuclease catalytic" evidence="9">
    <location>
        <begin position="368"/>
        <end position="462"/>
    </location>
</feature>
<comment type="subcellular location">
    <subcellularLocation>
        <location evidence="2">Cytoplasm</location>
    </subcellularLocation>
    <subcellularLocation>
        <location evidence="1">Nucleus</location>
    </subcellularLocation>
</comment>
<reference evidence="11" key="1">
    <citation type="submission" date="2017-03" db="EMBL/GenBank/DDBJ databases">
        <title>Genomes of endolithic fungi from Antarctica.</title>
        <authorList>
            <person name="Coleine C."/>
            <person name="Masonjones S."/>
            <person name="Stajich J.E."/>
        </authorList>
    </citation>
    <scope>NUCLEOTIDE SEQUENCE [LARGE SCALE GENOMIC DNA]</scope>
    <source>
        <strain evidence="11">CCFEE 5527</strain>
    </source>
</reference>
<sequence length="742" mass="81429">MGETKVIAPEANGEVGHATDLNGYAIGSGPHQSSQTNEHTASSIVQSKPPPRPKKPNYQHIHRFPLPLQTYPLPIFHPTNPLSLLQLAYTYLSHLLSPPFSHPPRLYKATFHHESRSCHVTDPESIKALWEMGFFGKGTLSRSELTWEVRERAKRASGIGFTAAEDATRRRRDERKAFKLERAREGAEKVALQRERERESEQVEGEAGLDEAEEVEAHDELPKHDARAEDKSRVDDRVDSAEPEAWTKTGSAAGDGERTPLLASINGEAKSKSLALPPKPDSLEDNVINEAAFANEEHLQLTLEEGFFLAYGLGVLDIALPPEFKPREEASPLLGPAATFSHLLHTFAAHSAFPIQPSDQSLSPANPFFLHYATYHHFRSLGWVVRPGTKFSCDYLLYNRGPVFSHAEFAVIIIPAFEDEYWRTPDGIALRGDQKERDWWWLHCINRVQSQVKKTLVLCYVEVPAPMEEGRDRCLDSISSPPAGEDFTALSAHQEQTPTTFFASKPVLHFHTLQPASLHVRSEDLSAQPDFKSLAGDNATQDGDNTTIPNIDVWVTSTSLLLYSTSTSAGLSLPYPHITVHALSGSSVLLELSLSDPNTASDDEDFQHLTLHITPASSTSPDQSAEALYRAIGDCQELNPDPDDEDEAGMPGEGGWITSENMGSFVGEDGEFRAPEGVTVYGDDEEDEEEGASGGALGPGAGRTRGVDEVDGDDDGGAGEGSKWIRTADEDQPTSEHRTNGI</sequence>
<evidence type="ECO:0000256" key="5">
    <source>
        <dbReference type="ARBA" id="ARBA00022490"/>
    </source>
</evidence>
<dbReference type="AlphaFoldDB" id="A0A1V8TRU1"/>
<feature type="compositionally biased region" description="Basic and acidic residues" evidence="8">
    <location>
        <begin position="726"/>
        <end position="742"/>
    </location>
</feature>
<feature type="region of interest" description="Disordered" evidence="8">
    <location>
        <begin position="183"/>
        <end position="258"/>
    </location>
</feature>
<dbReference type="GO" id="GO:0000214">
    <property type="term" value="C:tRNA-intron endonuclease complex"/>
    <property type="evidence" value="ECO:0007669"/>
    <property type="project" value="TreeGrafter"/>
</dbReference>
<dbReference type="InterPro" id="IPR006677">
    <property type="entry name" value="tRNA_intron_Endonuc_cat-like"/>
</dbReference>
<dbReference type="GO" id="GO:0003676">
    <property type="term" value="F:nucleic acid binding"/>
    <property type="evidence" value="ECO:0007669"/>
    <property type="project" value="InterPro"/>
</dbReference>
<organism evidence="10 11">
    <name type="scientific">Cryoendolithus antarcticus</name>
    <dbReference type="NCBI Taxonomy" id="1507870"/>
    <lineage>
        <taxon>Eukaryota</taxon>
        <taxon>Fungi</taxon>
        <taxon>Dikarya</taxon>
        <taxon>Ascomycota</taxon>
        <taxon>Pezizomycotina</taxon>
        <taxon>Dothideomycetes</taxon>
        <taxon>Dothideomycetidae</taxon>
        <taxon>Cladosporiales</taxon>
        <taxon>Cladosporiaceae</taxon>
        <taxon>Cryoendolithus</taxon>
    </lineage>
</organism>
<dbReference type="InParanoid" id="A0A1V8TRU1"/>
<comment type="catalytic activity">
    <reaction evidence="7">
        <text>pretRNA = a 3'-half-tRNA molecule with a 5'-OH end + a 5'-half-tRNA molecule with a 2',3'-cyclic phosphate end + an intron with a 2',3'-cyclic phosphate and a 5'-hydroxyl terminus.</text>
        <dbReference type="EC" id="4.6.1.16"/>
    </reaction>
</comment>
<dbReference type="InterPro" id="IPR036167">
    <property type="entry name" value="tRNA_intron_Endo_cat-like_sf"/>
</dbReference>
<comment type="caution">
    <text evidence="10">The sequence shown here is derived from an EMBL/GenBank/DDBJ whole genome shotgun (WGS) entry which is preliminary data.</text>
</comment>
<dbReference type="GO" id="GO:0000379">
    <property type="term" value="P:tRNA-type intron splice site recognition and cleavage"/>
    <property type="evidence" value="ECO:0007669"/>
    <property type="project" value="TreeGrafter"/>
</dbReference>